<protein>
    <submittedName>
        <fullName evidence="1">Uncharacterized protein</fullName>
    </submittedName>
</protein>
<keyword evidence="2" id="KW-1185">Reference proteome</keyword>
<comment type="caution">
    <text evidence="1">The sequence shown here is derived from an EMBL/GenBank/DDBJ whole genome shotgun (WGS) entry which is preliminary data.</text>
</comment>
<proteinExistence type="predicted"/>
<evidence type="ECO:0000313" key="2">
    <source>
        <dbReference type="Proteomes" id="UP001396334"/>
    </source>
</evidence>
<organism evidence="1 2">
    <name type="scientific">Hibiscus sabdariffa</name>
    <name type="common">roselle</name>
    <dbReference type="NCBI Taxonomy" id="183260"/>
    <lineage>
        <taxon>Eukaryota</taxon>
        <taxon>Viridiplantae</taxon>
        <taxon>Streptophyta</taxon>
        <taxon>Embryophyta</taxon>
        <taxon>Tracheophyta</taxon>
        <taxon>Spermatophyta</taxon>
        <taxon>Magnoliopsida</taxon>
        <taxon>eudicotyledons</taxon>
        <taxon>Gunneridae</taxon>
        <taxon>Pentapetalae</taxon>
        <taxon>rosids</taxon>
        <taxon>malvids</taxon>
        <taxon>Malvales</taxon>
        <taxon>Malvaceae</taxon>
        <taxon>Malvoideae</taxon>
        <taxon>Hibiscus</taxon>
    </lineage>
</organism>
<reference evidence="1 2" key="1">
    <citation type="journal article" date="2024" name="G3 (Bethesda)">
        <title>Genome assembly of Hibiscus sabdariffa L. provides insights into metabolisms of medicinal natural products.</title>
        <authorList>
            <person name="Kim T."/>
        </authorList>
    </citation>
    <scope>NUCLEOTIDE SEQUENCE [LARGE SCALE GENOMIC DNA]</scope>
    <source>
        <strain evidence="1">TK-2024</strain>
        <tissue evidence="1">Old leaves</tissue>
    </source>
</reference>
<name>A0ABR2S6D1_9ROSI</name>
<dbReference type="Proteomes" id="UP001396334">
    <property type="component" value="Unassembled WGS sequence"/>
</dbReference>
<gene>
    <name evidence="1" type="ORF">V6N11_010816</name>
</gene>
<accession>A0ABR2S6D1</accession>
<sequence length="76" mass="8622">MELWEDGYQGDVIGEYTQDVLVTEIIWRKGIMSLAEMKCSYAAHGGFLLLLTAKGTHMEEESVSTSEEKKLHPLFE</sequence>
<evidence type="ECO:0000313" key="1">
    <source>
        <dbReference type="EMBL" id="KAK9020802.1"/>
    </source>
</evidence>
<dbReference type="EMBL" id="JBBPBN010000016">
    <property type="protein sequence ID" value="KAK9020802.1"/>
    <property type="molecule type" value="Genomic_DNA"/>
</dbReference>